<dbReference type="PANTHER" id="PTHR12526">
    <property type="entry name" value="GLYCOSYLTRANSFERASE"/>
    <property type="match status" value="1"/>
</dbReference>
<dbReference type="EMBL" id="JBHSGD010000006">
    <property type="protein sequence ID" value="MFC4652954.1"/>
    <property type="molecule type" value="Genomic_DNA"/>
</dbReference>
<evidence type="ECO:0000313" key="4">
    <source>
        <dbReference type="EMBL" id="MFC4652954.1"/>
    </source>
</evidence>
<dbReference type="GO" id="GO:0016757">
    <property type="term" value="F:glycosyltransferase activity"/>
    <property type="evidence" value="ECO:0007669"/>
    <property type="project" value="UniProtKB-KW"/>
</dbReference>
<evidence type="ECO:0000313" key="5">
    <source>
        <dbReference type="Proteomes" id="UP001595987"/>
    </source>
</evidence>
<feature type="domain" description="Glycosyl transferase family 1" evidence="3">
    <location>
        <begin position="332"/>
        <end position="495"/>
    </location>
</feature>
<dbReference type="PANTHER" id="PTHR12526:SF629">
    <property type="entry name" value="TEICHURONIC ACID BIOSYNTHESIS GLYCOSYLTRANSFERASE TUAH-RELATED"/>
    <property type="match status" value="1"/>
</dbReference>
<dbReference type="SUPFAM" id="SSF53756">
    <property type="entry name" value="UDP-Glycosyltransferase/glycogen phosphorylase"/>
    <property type="match status" value="1"/>
</dbReference>
<dbReference type="Gene3D" id="3.40.50.2000">
    <property type="entry name" value="Glycogen Phosphorylase B"/>
    <property type="match status" value="3"/>
</dbReference>
<keyword evidence="1 4" id="KW-0328">Glycosyltransferase</keyword>
<name>A0ABV9JHZ6_9LACT</name>
<dbReference type="Pfam" id="PF00534">
    <property type="entry name" value="Glycos_transf_1"/>
    <property type="match status" value="1"/>
</dbReference>
<comment type="caution">
    <text evidence="4">The sequence shown here is derived from an EMBL/GenBank/DDBJ whole genome shotgun (WGS) entry which is preliminary data.</text>
</comment>
<dbReference type="EC" id="2.4.-.-" evidence="4"/>
<protein>
    <submittedName>
        <fullName evidence="4">Glycosyltransferase</fullName>
        <ecNumber evidence="4">2.4.-.-</ecNumber>
    </submittedName>
</protein>
<evidence type="ECO:0000256" key="2">
    <source>
        <dbReference type="ARBA" id="ARBA00022679"/>
    </source>
</evidence>
<organism evidence="4 5">
    <name type="scientific">Lactococcus nasutitermitis</name>
    <dbReference type="NCBI Taxonomy" id="1652957"/>
    <lineage>
        <taxon>Bacteria</taxon>
        <taxon>Bacillati</taxon>
        <taxon>Bacillota</taxon>
        <taxon>Bacilli</taxon>
        <taxon>Lactobacillales</taxon>
        <taxon>Streptococcaceae</taxon>
        <taxon>Lactococcus</taxon>
    </lineage>
</organism>
<accession>A0ABV9JHZ6</accession>
<dbReference type="RefSeq" id="WP_213536808.1">
    <property type="nucleotide sequence ID" value="NZ_BOVQ01000010.1"/>
</dbReference>
<reference evidence="5" key="1">
    <citation type="journal article" date="2019" name="Int. J. Syst. Evol. Microbiol.">
        <title>The Global Catalogue of Microorganisms (GCM) 10K type strain sequencing project: providing services to taxonomists for standard genome sequencing and annotation.</title>
        <authorList>
            <consortium name="The Broad Institute Genomics Platform"/>
            <consortium name="The Broad Institute Genome Sequencing Center for Infectious Disease"/>
            <person name="Wu L."/>
            <person name="Ma J."/>
        </authorList>
    </citation>
    <scope>NUCLEOTIDE SEQUENCE [LARGE SCALE GENOMIC DNA]</scope>
    <source>
        <strain evidence="5">CCUG 63287</strain>
    </source>
</reference>
<gene>
    <name evidence="4" type="ORF">ACFO26_08525</name>
</gene>
<keyword evidence="2 4" id="KW-0808">Transferase</keyword>
<proteinExistence type="predicted"/>
<evidence type="ECO:0000256" key="1">
    <source>
        <dbReference type="ARBA" id="ARBA00022676"/>
    </source>
</evidence>
<sequence length="538" mass="62001">MLFFINSTFNAKNSGIEHAQLKRADLFRKHGEPFKLVFREWNPQVHRYLANVGVSQEETLVMFDYFQKAEKVPETIIHVEDIDFGLTGLSYVKQPGQLMYLVNQENRLVARVRYYDEDEMERVSVVELFDGFGNLYRVDHYDFRGFMSLAQWYTPDNKIGTEVWYDINGKPVLETYNRFDANQKFIKTGWRLTKDNGAVYIFSNIDELTLYFFNCINEDYWNPEKANIFILDRTHLGDWSLPELERPAYTVLHLHNSHAGDAQDPMHSVMNNFYEYGLTNANKYDAIVSATDKQTRDVKARFEPITKLFTIPVGVNPDEVFAEDKIPMTSRKKHSVLMTCRIAPEKGVGKVAEAVGIAKAKIPDITLDAYGYIDHRDNDAAKKAIDSAIEKYGLQEAVHLHDYLEKEDVARVQREHQVYALMSIMEGFNLALMEAQSHGMVTVTNDVNYGPNDLVVNGENGYIVGFDGVEEMAEKFVELFEDDKELQTMSDKAYELSERFSEANVWKAWQELLKDAQNKDIHFVEPISKGLGNQMLVK</sequence>
<dbReference type="InterPro" id="IPR001296">
    <property type="entry name" value="Glyco_trans_1"/>
</dbReference>
<evidence type="ECO:0000259" key="3">
    <source>
        <dbReference type="Pfam" id="PF00534"/>
    </source>
</evidence>
<keyword evidence="5" id="KW-1185">Reference proteome</keyword>
<dbReference type="Proteomes" id="UP001595987">
    <property type="component" value="Unassembled WGS sequence"/>
</dbReference>